<name>A0ABQ6IVA1_9MICO</name>
<evidence type="ECO:0000313" key="1">
    <source>
        <dbReference type="EMBL" id="GMA40608.1"/>
    </source>
</evidence>
<sequence>MLRLYGNRWVRLPISGAQGREAMTWRVSRPLASAGVRPSPVTRKGTPHIIANVTGAKHDT</sequence>
<keyword evidence="2" id="KW-1185">Reference proteome</keyword>
<dbReference type="Proteomes" id="UP001157126">
    <property type="component" value="Unassembled WGS sequence"/>
</dbReference>
<dbReference type="EMBL" id="BSUO01000001">
    <property type="protein sequence ID" value="GMA40608.1"/>
    <property type="molecule type" value="Genomic_DNA"/>
</dbReference>
<comment type="caution">
    <text evidence="1">The sequence shown here is derived from an EMBL/GenBank/DDBJ whole genome shotgun (WGS) entry which is preliminary data.</text>
</comment>
<proteinExistence type="predicted"/>
<evidence type="ECO:0000313" key="2">
    <source>
        <dbReference type="Proteomes" id="UP001157126"/>
    </source>
</evidence>
<reference evidence="2" key="1">
    <citation type="journal article" date="2019" name="Int. J. Syst. Evol. Microbiol.">
        <title>The Global Catalogue of Microorganisms (GCM) 10K type strain sequencing project: providing services to taxonomists for standard genome sequencing and annotation.</title>
        <authorList>
            <consortium name="The Broad Institute Genomics Platform"/>
            <consortium name="The Broad Institute Genome Sequencing Center for Infectious Disease"/>
            <person name="Wu L."/>
            <person name="Ma J."/>
        </authorList>
    </citation>
    <scope>NUCLEOTIDE SEQUENCE [LARGE SCALE GENOMIC DNA]</scope>
    <source>
        <strain evidence="2">NBRC 113072</strain>
    </source>
</reference>
<gene>
    <name evidence="1" type="ORF">GCM10025883_26530</name>
</gene>
<accession>A0ABQ6IVA1</accession>
<organism evidence="1 2">
    <name type="scientific">Mobilicoccus caccae</name>
    <dbReference type="NCBI Taxonomy" id="1859295"/>
    <lineage>
        <taxon>Bacteria</taxon>
        <taxon>Bacillati</taxon>
        <taxon>Actinomycetota</taxon>
        <taxon>Actinomycetes</taxon>
        <taxon>Micrococcales</taxon>
        <taxon>Dermatophilaceae</taxon>
        <taxon>Mobilicoccus</taxon>
    </lineage>
</organism>
<protein>
    <submittedName>
        <fullName evidence="1">Uncharacterized protein</fullName>
    </submittedName>
</protein>